<proteinExistence type="predicted"/>
<comment type="caution">
    <text evidence="18">The sequence shown here is derived from an EMBL/GenBank/DDBJ whole genome shotgun (WGS) entry which is preliminary data.</text>
</comment>
<dbReference type="InterPro" id="IPR004495">
    <property type="entry name" value="Met-tRNA-synth_bsu_C"/>
</dbReference>
<dbReference type="InterPro" id="IPR051270">
    <property type="entry name" value="Tyrosine-tRNA_ligase_regulator"/>
</dbReference>
<dbReference type="AlphaFoldDB" id="A0A2H0RHL9"/>
<keyword evidence="9" id="KW-0547">Nucleotide-binding</keyword>
<dbReference type="GO" id="GO:0005524">
    <property type="term" value="F:ATP binding"/>
    <property type="evidence" value="ECO:0007669"/>
    <property type="project" value="UniProtKB-KW"/>
</dbReference>
<keyword evidence="10" id="KW-0067">ATP-binding</keyword>
<dbReference type="SUPFAM" id="SSF50249">
    <property type="entry name" value="Nucleic acid-binding proteins"/>
    <property type="match status" value="1"/>
</dbReference>
<evidence type="ECO:0000313" key="19">
    <source>
        <dbReference type="Proteomes" id="UP000230431"/>
    </source>
</evidence>
<keyword evidence="7 16" id="KW-0820">tRNA-binding</keyword>
<dbReference type="GO" id="GO:0004825">
    <property type="term" value="F:methionine-tRNA ligase activity"/>
    <property type="evidence" value="ECO:0007669"/>
    <property type="project" value="UniProtKB-EC"/>
</dbReference>
<dbReference type="PANTHER" id="PTHR11586:SF37">
    <property type="entry name" value="TRNA-BINDING DOMAIN-CONTAINING PROTEIN"/>
    <property type="match status" value="1"/>
</dbReference>
<keyword evidence="11 16" id="KW-0694">RNA-binding</keyword>
<evidence type="ECO:0000256" key="5">
    <source>
        <dbReference type="ARBA" id="ARBA00018753"/>
    </source>
</evidence>
<reference evidence="18 19" key="1">
    <citation type="submission" date="2017-09" db="EMBL/GenBank/DDBJ databases">
        <title>Depth-based differentiation of microbial function through sediment-hosted aquifers and enrichment of novel symbionts in the deep terrestrial subsurface.</title>
        <authorList>
            <person name="Probst A.J."/>
            <person name="Ladd B."/>
            <person name="Jarett J.K."/>
            <person name="Geller-Mcgrath D.E."/>
            <person name="Sieber C.M."/>
            <person name="Emerson J.B."/>
            <person name="Anantharaman K."/>
            <person name="Thomas B.C."/>
            <person name="Malmstrom R."/>
            <person name="Stieglmeier M."/>
            <person name="Klingl A."/>
            <person name="Woyke T."/>
            <person name="Ryan C.M."/>
            <person name="Banfield J.F."/>
        </authorList>
    </citation>
    <scope>NUCLEOTIDE SEQUENCE [LARGE SCALE GENOMIC DNA]</scope>
    <source>
        <strain evidence="18">CG10_big_fil_rev_8_21_14_0_10_49_38</strain>
    </source>
</reference>
<name>A0A2H0RHL9_9BACT</name>
<dbReference type="CDD" id="cd02800">
    <property type="entry name" value="tRNA_bind_EcMetRS_like"/>
    <property type="match status" value="1"/>
</dbReference>
<comment type="subunit">
    <text evidence="3">Homodimer.</text>
</comment>
<dbReference type="FunFam" id="2.40.50.140:FF:000042">
    <property type="entry name" value="Methionine--tRNA ligase"/>
    <property type="match status" value="1"/>
</dbReference>
<evidence type="ECO:0000256" key="2">
    <source>
        <dbReference type="ARBA" id="ARBA00004496"/>
    </source>
</evidence>
<dbReference type="PANTHER" id="PTHR11586">
    <property type="entry name" value="TRNA-AMINOACYLATION COFACTOR ARC1 FAMILY MEMBER"/>
    <property type="match status" value="1"/>
</dbReference>
<keyword evidence="13" id="KW-0030">Aminoacyl-tRNA synthetase</keyword>
<dbReference type="InterPro" id="IPR012340">
    <property type="entry name" value="NA-bd_OB-fold"/>
</dbReference>
<sequence>MITYDDFKKVELRIATILSAERIPGSDKLLRLEVNAGEEKRQIVAGIGKNHRPEDLLGRQIVIVANLEPRQLMGLESQGMLLAASVEESGPILLTPETKIDAGAEIR</sequence>
<evidence type="ECO:0000256" key="14">
    <source>
        <dbReference type="ARBA" id="ARBA00030904"/>
    </source>
</evidence>
<dbReference type="InterPro" id="IPR002547">
    <property type="entry name" value="tRNA-bd_dom"/>
</dbReference>
<dbReference type="NCBIfam" id="TIGR00399">
    <property type="entry name" value="metG_C_term"/>
    <property type="match status" value="1"/>
</dbReference>
<dbReference type="GO" id="GO:0006431">
    <property type="term" value="P:methionyl-tRNA aminoacylation"/>
    <property type="evidence" value="ECO:0007669"/>
    <property type="project" value="InterPro"/>
</dbReference>
<dbReference type="GO" id="GO:0000049">
    <property type="term" value="F:tRNA binding"/>
    <property type="evidence" value="ECO:0007669"/>
    <property type="project" value="UniProtKB-UniRule"/>
</dbReference>
<evidence type="ECO:0000313" key="18">
    <source>
        <dbReference type="EMBL" id="PIR46052.1"/>
    </source>
</evidence>
<evidence type="ECO:0000256" key="13">
    <source>
        <dbReference type="ARBA" id="ARBA00023146"/>
    </source>
</evidence>
<evidence type="ECO:0000256" key="1">
    <source>
        <dbReference type="ARBA" id="ARBA00003314"/>
    </source>
</evidence>
<evidence type="ECO:0000256" key="7">
    <source>
        <dbReference type="ARBA" id="ARBA00022555"/>
    </source>
</evidence>
<dbReference type="Gene3D" id="2.40.50.140">
    <property type="entry name" value="Nucleic acid-binding proteins"/>
    <property type="match status" value="1"/>
</dbReference>
<comment type="subcellular location">
    <subcellularLocation>
        <location evidence="2">Cytoplasm</location>
    </subcellularLocation>
</comment>
<evidence type="ECO:0000256" key="12">
    <source>
        <dbReference type="ARBA" id="ARBA00022917"/>
    </source>
</evidence>
<dbReference type="EC" id="6.1.1.10" evidence="4"/>
<evidence type="ECO:0000256" key="6">
    <source>
        <dbReference type="ARBA" id="ARBA00022490"/>
    </source>
</evidence>
<keyword evidence="8 18" id="KW-0436">Ligase</keyword>
<comment type="function">
    <text evidence="1">Is required not only for elongation of protein synthesis but also for the initiation of all mRNA translation through initiator tRNA(fMet) aminoacylation.</text>
</comment>
<evidence type="ECO:0000256" key="4">
    <source>
        <dbReference type="ARBA" id="ARBA00012838"/>
    </source>
</evidence>
<dbReference type="GO" id="GO:0005737">
    <property type="term" value="C:cytoplasm"/>
    <property type="evidence" value="ECO:0007669"/>
    <property type="project" value="UniProtKB-SubCell"/>
</dbReference>
<feature type="domain" description="TRNA-binding" evidence="17">
    <location>
        <begin position="6"/>
        <end position="107"/>
    </location>
</feature>
<evidence type="ECO:0000256" key="15">
    <source>
        <dbReference type="ARBA" id="ARBA00047364"/>
    </source>
</evidence>
<dbReference type="PROSITE" id="PS50886">
    <property type="entry name" value="TRBD"/>
    <property type="match status" value="1"/>
</dbReference>
<evidence type="ECO:0000256" key="10">
    <source>
        <dbReference type="ARBA" id="ARBA00022840"/>
    </source>
</evidence>
<evidence type="ECO:0000256" key="3">
    <source>
        <dbReference type="ARBA" id="ARBA00011738"/>
    </source>
</evidence>
<dbReference type="Pfam" id="PF01588">
    <property type="entry name" value="tRNA_bind"/>
    <property type="match status" value="1"/>
</dbReference>
<comment type="catalytic activity">
    <reaction evidence="15">
        <text>tRNA(Met) + L-methionine + ATP = L-methionyl-tRNA(Met) + AMP + diphosphate</text>
        <dbReference type="Rhea" id="RHEA:13481"/>
        <dbReference type="Rhea" id="RHEA-COMP:9667"/>
        <dbReference type="Rhea" id="RHEA-COMP:9698"/>
        <dbReference type="ChEBI" id="CHEBI:30616"/>
        <dbReference type="ChEBI" id="CHEBI:33019"/>
        <dbReference type="ChEBI" id="CHEBI:57844"/>
        <dbReference type="ChEBI" id="CHEBI:78442"/>
        <dbReference type="ChEBI" id="CHEBI:78530"/>
        <dbReference type="ChEBI" id="CHEBI:456215"/>
        <dbReference type="EC" id="6.1.1.10"/>
    </reaction>
</comment>
<dbReference type="EMBL" id="PCYK01000012">
    <property type="protein sequence ID" value="PIR46052.1"/>
    <property type="molecule type" value="Genomic_DNA"/>
</dbReference>
<evidence type="ECO:0000259" key="17">
    <source>
        <dbReference type="PROSITE" id="PS50886"/>
    </source>
</evidence>
<protein>
    <recommendedName>
        <fullName evidence="5">Methionine--tRNA ligase</fullName>
        <ecNumber evidence="4">6.1.1.10</ecNumber>
    </recommendedName>
    <alternativeName>
        <fullName evidence="14">Methionyl-tRNA synthetase</fullName>
    </alternativeName>
</protein>
<evidence type="ECO:0000256" key="16">
    <source>
        <dbReference type="PROSITE-ProRule" id="PRU00209"/>
    </source>
</evidence>
<evidence type="ECO:0000256" key="8">
    <source>
        <dbReference type="ARBA" id="ARBA00022598"/>
    </source>
</evidence>
<keyword evidence="6" id="KW-0963">Cytoplasm</keyword>
<organism evidence="18 19">
    <name type="scientific">Candidatus Vogelbacteria bacterium CG10_big_fil_rev_8_21_14_0_10_49_38</name>
    <dbReference type="NCBI Taxonomy" id="1975043"/>
    <lineage>
        <taxon>Bacteria</taxon>
        <taxon>Candidatus Vogeliibacteriota</taxon>
    </lineage>
</organism>
<dbReference type="Proteomes" id="UP000230431">
    <property type="component" value="Unassembled WGS sequence"/>
</dbReference>
<keyword evidence="12" id="KW-0648">Protein biosynthesis</keyword>
<evidence type="ECO:0000256" key="11">
    <source>
        <dbReference type="ARBA" id="ARBA00022884"/>
    </source>
</evidence>
<accession>A0A2H0RHL9</accession>
<gene>
    <name evidence="18" type="primary">metG</name>
    <name evidence="18" type="ORF">COV08_01385</name>
</gene>
<evidence type="ECO:0000256" key="9">
    <source>
        <dbReference type="ARBA" id="ARBA00022741"/>
    </source>
</evidence>